<proteinExistence type="predicted"/>
<evidence type="ECO:0000259" key="7">
    <source>
        <dbReference type="Pfam" id="PF23727"/>
    </source>
</evidence>
<dbReference type="Proteomes" id="UP000271974">
    <property type="component" value="Unassembled WGS sequence"/>
</dbReference>
<dbReference type="Pfam" id="PF23727">
    <property type="entry name" value="Beta-prop_FAM234A_B"/>
    <property type="match status" value="1"/>
</dbReference>
<dbReference type="InterPro" id="IPR028994">
    <property type="entry name" value="Integrin_alpha_N"/>
</dbReference>
<dbReference type="Gene3D" id="2.130.10.130">
    <property type="entry name" value="Integrin alpha, N-terminal"/>
    <property type="match status" value="1"/>
</dbReference>
<evidence type="ECO:0000256" key="5">
    <source>
        <dbReference type="SAM" id="MobiDB-lite"/>
    </source>
</evidence>
<dbReference type="InterPro" id="IPR055409">
    <property type="entry name" value="Beta-prop_FAM234A_B"/>
</dbReference>
<dbReference type="SUPFAM" id="SSF69318">
    <property type="entry name" value="Integrin alpha N-terminal domain"/>
    <property type="match status" value="1"/>
</dbReference>
<feature type="compositionally biased region" description="Polar residues" evidence="5">
    <location>
        <begin position="824"/>
        <end position="833"/>
    </location>
</feature>
<keyword evidence="3 6" id="KW-1133">Transmembrane helix</keyword>
<dbReference type="EMBL" id="RQTK01000022">
    <property type="protein sequence ID" value="RUS90942.1"/>
    <property type="molecule type" value="Genomic_DNA"/>
</dbReference>
<reference evidence="8 9" key="1">
    <citation type="submission" date="2019-01" db="EMBL/GenBank/DDBJ databases">
        <title>A draft genome assembly of the solar-powered sea slug Elysia chlorotica.</title>
        <authorList>
            <person name="Cai H."/>
            <person name="Li Q."/>
            <person name="Fang X."/>
            <person name="Li J."/>
            <person name="Curtis N.E."/>
            <person name="Altenburger A."/>
            <person name="Shibata T."/>
            <person name="Feng M."/>
            <person name="Maeda T."/>
            <person name="Schwartz J.A."/>
            <person name="Shigenobu S."/>
            <person name="Lundholm N."/>
            <person name="Nishiyama T."/>
            <person name="Yang H."/>
            <person name="Hasebe M."/>
            <person name="Li S."/>
            <person name="Pierce S.K."/>
            <person name="Wang J."/>
        </authorList>
    </citation>
    <scope>NUCLEOTIDE SEQUENCE [LARGE SCALE GENOMIC DNA]</scope>
    <source>
        <strain evidence="8">EC2010</strain>
        <tissue evidence="8">Whole organism of an adult</tissue>
    </source>
</reference>
<evidence type="ECO:0000256" key="1">
    <source>
        <dbReference type="ARBA" id="ARBA00004167"/>
    </source>
</evidence>
<name>A0A3S1BL72_ELYCH</name>
<feature type="compositionally biased region" description="Acidic residues" evidence="5">
    <location>
        <begin position="18"/>
        <end position="37"/>
    </location>
</feature>
<evidence type="ECO:0000256" key="4">
    <source>
        <dbReference type="ARBA" id="ARBA00023136"/>
    </source>
</evidence>
<organism evidence="8 9">
    <name type="scientific">Elysia chlorotica</name>
    <name type="common">Eastern emerald elysia</name>
    <name type="synonym">Sea slug</name>
    <dbReference type="NCBI Taxonomy" id="188477"/>
    <lineage>
        <taxon>Eukaryota</taxon>
        <taxon>Metazoa</taxon>
        <taxon>Spiralia</taxon>
        <taxon>Lophotrochozoa</taxon>
        <taxon>Mollusca</taxon>
        <taxon>Gastropoda</taxon>
        <taxon>Heterobranchia</taxon>
        <taxon>Euthyneura</taxon>
        <taxon>Panpulmonata</taxon>
        <taxon>Sacoglossa</taxon>
        <taxon>Placobranchoidea</taxon>
        <taxon>Plakobranchidae</taxon>
        <taxon>Elysia</taxon>
    </lineage>
</organism>
<dbReference type="PANTHER" id="PTHR21419:SF30">
    <property type="entry name" value="IG-LIKE DOMAIN-CONTAINING PROTEIN"/>
    <property type="match status" value="1"/>
</dbReference>
<protein>
    <recommendedName>
        <fullName evidence="7">FAM234A/B beta-propeller domain-containing protein</fullName>
    </recommendedName>
</protein>
<evidence type="ECO:0000256" key="6">
    <source>
        <dbReference type="SAM" id="Phobius"/>
    </source>
</evidence>
<keyword evidence="2 6" id="KW-0812">Transmembrane</keyword>
<feature type="region of interest" description="Disordered" evidence="5">
    <location>
        <begin position="1"/>
        <end position="37"/>
    </location>
</feature>
<dbReference type="OrthoDB" id="567787at2759"/>
<dbReference type="PANTHER" id="PTHR21419">
    <property type="match status" value="1"/>
</dbReference>
<feature type="region of interest" description="Disordered" evidence="5">
    <location>
        <begin position="810"/>
        <end position="833"/>
    </location>
</feature>
<accession>A0A3S1BL72</accession>
<evidence type="ECO:0000313" key="8">
    <source>
        <dbReference type="EMBL" id="RUS90942.1"/>
    </source>
</evidence>
<evidence type="ECO:0000256" key="2">
    <source>
        <dbReference type="ARBA" id="ARBA00022692"/>
    </source>
</evidence>
<dbReference type="AlphaFoldDB" id="A0A3S1BL72"/>
<dbReference type="InterPro" id="IPR045232">
    <property type="entry name" value="FAM234"/>
</dbReference>
<gene>
    <name evidence="8" type="ORF">EGW08_001339</name>
</gene>
<comment type="caution">
    <text evidence="8">The sequence shown here is derived from an EMBL/GenBank/DDBJ whole genome shotgun (WGS) entry which is preliminary data.</text>
</comment>
<dbReference type="GO" id="GO:0016020">
    <property type="term" value="C:membrane"/>
    <property type="evidence" value="ECO:0007669"/>
    <property type="project" value="UniProtKB-SubCell"/>
</dbReference>
<feature type="compositionally biased region" description="Basic residues" evidence="5">
    <location>
        <begin position="1"/>
        <end position="12"/>
    </location>
</feature>
<keyword evidence="9" id="KW-1185">Reference proteome</keyword>
<keyword evidence="4 6" id="KW-0472">Membrane</keyword>
<sequence length="876" mass="95595">MVRMSSKVRYHRLSQSVSDEDDADDDGADEEEDEDEGFEENILFDSRLTNTQVMERGEVFELERLGQPRVIGGSRTRSETRKRRICLVVLIVLGVSLIALAAVLFPLLNHAFNHGAVHHIDNASRSSENWVRSFNDTWSESSVRMLDIDMDGLDDIVVALARQVHVRAALQGKDMREHCKHLGTVYPCGGQLVALGGLDGAELWRCQTRSTILYSACADLDVNDDDLTDCVVSGRHATLQAVDVMSGETLWSVDPDQAPWSTHFVPTWTVHQAASLPDLDGDGVLDLVVSHGHDEAVQKDLPAAGRLILISGKSGRPIGNSFLEIPGGMGVSMSPVKYVTDSGAVYILFGSGSKTQSGTLMSISLPDLFKRSTGKSLENYNKDLYKWINSQQLDSNGVAFLTSSSTKGFVSPPILVDADSDGSLDILVTEFGGRVTLLDGPTLFTKWSRSFDGCEIHGSPTPGHYNTDLYMDYLIHLSVGAWDSYNLSRTLILNGADGSTLWSVEGSSSVHVSDLSLRTTSADNLSAFLVKFVGVNTSLDELTTYPGLDIMSRYFSDHQAGVETFPANLTAEEFQRKCDLIESRALSDQASCDQNLDFLKLDVLLFDHLTSAQPVRVMEVEAKRKYYLLDHNRGDLHCHALTGRSRSKIGMCAILAPVLSTGDLIESRALSDQASCDQNLDFLKLDVLLFDHLTSAQPVRVMEVEAKRKYYLLDHKRGDLHCHALTGRSRSKIGMCAVLAPVLSTGAVGDVDGDGSLDYVHVTQMAGPKRGDTGQLLDVFSSVTVSKLSLGASLSDPSLVSLSPTYGEAEPEYRRTHRKGYSHSGGTDTHAGTSVESLGDSVLRHFEKLQFLPAALQPWAQALGSRGGGWYDEPPS</sequence>
<comment type="subcellular location">
    <subcellularLocation>
        <location evidence="1">Membrane</location>
        <topology evidence="1">Single-pass membrane protein</topology>
    </subcellularLocation>
</comment>
<feature type="transmembrane region" description="Helical" evidence="6">
    <location>
        <begin position="85"/>
        <end position="108"/>
    </location>
</feature>
<feature type="domain" description="FAM234A/B beta-propeller" evidence="7">
    <location>
        <begin position="130"/>
        <end position="530"/>
    </location>
</feature>
<evidence type="ECO:0000256" key="3">
    <source>
        <dbReference type="ARBA" id="ARBA00022989"/>
    </source>
</evidence>
<evidence type="ECO:0000313" key="9">
    <source>
        <dbReference type="Proteomes" id="UP000271974"/>
    </source>
</evidence>